<protein>
    <submittedName>
        <fullName evidence="3">Methylated-DNA--[protein]-cysteine S-methyltransferase</fullName>
        <ecNumber evidence="3">2.1.1.63</ecNumber>
    </submittedName>
</protein>
<dbReference type="SUPFAM" id="SSF46767">
    <property type="entry name" value="Methylated DNA-protein cysteine methyltransferase, C-terminal domain"/>
    <property type="match status" value="1"/>
</dbReference>
<dbReference type="GO" id="GO:0032259">
    <property type="term" value="P:methylation"/>
    <property type="evidence" value="ECO:0007669"/>
    <property type="project" value="UniProtKB-KW"/>
</dbReference>
<dbReference type="InterPro" id="IPR036217">
    <property type="entry name" value="MethylDNA_cys_MeTrfase_DNAb"/>
</dbReference>
<dbReference type="EMBL" id="JBHUEN010000022">
    <property type="protein sequence ID" value="MFD1882007.1"/>
    <property type="molecule type" value="Genomic_DNA"/>
</dbReference>
<dbReference type="PANTHER" id="PTHR10815:SF13">
    <property type="entry name" value="METHYLATED-DNA--PROTEIN-CYSTEINE METHYLTRANSFERASE"/>
    <property type="match status" value="1"/>
</dbReference>
<dbReference type="GO" id="GO:0003908">
    <property type="term" value="F:methylated-DNA-[protein]-cysteine S-methyltransferase activity"/>
    <property type="evidence" value="ECO:0007669"/>
    <property type="project" value="UniProtKB-EC"/>
</dbReference>
<dbReference type="Pfam" id="PF01035">
    <property type="entry name" value="DNA_binding_1"/>
    <property type="match status" value="1"/>
</dbReference>
<dbReference type="Gene3D" id="1.10.10.10">
    <property type="entry name" value="Winged helix-like DNA-binding domain superfamily/Winged helix DNA-binding domain"/>
    <property type="match status" value="1"/>
</dbReference>
<evidence type="ECO:0000256" key="1">
    <source>
        <dbReference type="ARBA" id="ARBA00022763"/>
    </source>
</evidence>
<keyword evidence="1" id="KW-0227">DNA damage</keyword>
<proteinExistence type="predicted"/>
<dbReference type="Proteomes" id="UP001597213">
    <property type="component" value="Unassembled WGS sequence"/>
</dbReference>
<evidence type="ECO:0000313" key="4">
    <source>
        <dbReference type="Proteomes" id="UP001597213"/>
    </source>
</evidence>
<keyword evidence="3" id="KW-0489">Methyltransferase</keyword>
<evidence type="ECO:0000259" key="2">
    <source>
        <dbReference type="Pfam" id="PF01035"/>
    </source>
</evidence>
<sequence>MSSDRLPVQGAADAAAPDRGLTIRFRVTPVLPAGRRGEGVTLCLGRFQTRFGPVLLLGEGGALWGLALSAEIGEDAAMADMAARWPMARIVEAPEAMEPILSTLLRGAGELRVVLTGSDFQQRVWRALAEVPYGQRISYGQLADRIGQPRAVRAVASAVGQNPVAWVLPCHRVTRAGGDGSGGGFHWGLSIKRAMLAAERDNG</sequence>
<dbReference type="NCBIfam" id="TIGR00589">
    <property type="entry name" value="ogt"/>
    <property type="match status" value="1"/>
</dbReference>
<dbReference type="RefSeq" id="WP_379142322.1">
    <property type="nucleotide sequence ID" value="NZ_JBHUEN010000022.1"/>
</dbReference>
<feature type="domain" description="Methylated-DNA-[protein]-cysteine S-methyltransferase DNA binding" evidence="2">
    <location>
        <begin position="119"/>
        <end position="200"/>
    </location>
</feature>
<keyword evidence="3" id="KW-0808">Transferase</keyword>
<dbReference type="CDD" id="cd06445">
    <property type="entry name" value="ATase"/>
    <property type="match status" value="1"/>
</dbReference>
<dbReference type="PANTHER" id="PTHR10815">
    <property type="entry name" value="METHYLATED-DNA--PROTEIN-CYSTEINE METHYLTRANSFERASE"/>
    <property type="match status" value="1"/>
</dbReference>
<dbReference type="SUPFAM" id="SSF53155">
    <property type="entry name" value="Methylated DNA-protein cysteine methyltransferase domain"/>
    <property type="match status" value="1"/>
</dbReference>
<dbReference type="Gene3D" id="3.30.160.70">
    <property type="entry name" value="Methylated DNA-protein cysteine methyltransferase domain"/>
    <property type="match status" value="1"/>
</dbReference>
<gene>
    <name evidence="3" type="ORF">ACFSCT_09785</name>
</gene>
<reference evidence="4" key="1">
    <citation type="journal article" date="2019" name="Int. J. Syst. Evol. Microbiol.">
        <title>The Global Catalogue of Microorganisms (GCM) 10K type strain sequencing project: providing services to taxonomists for standard genome sequencing and annotation.</title>
        <authorList>
            <consortium name="The Broad Institute Genomics Platform"/>
            <consortium name="The Broad Institute Genome Sequencing Center for Infectious Disease"/>
            <person name="Wu L."/>
            <person name="Ma J."/>
        </authorList>
    </citation>
    <scope>NUCLEOTIDE SEQUENCE [LARGE SCALE GENOMIC DNA]</scope>
    <source>
        <strain evidence="4">CCUG 56029</strain>
    </source>
</reference>
<name>A0ABW4R704_9RHOB</name>
<organism evidence="3 4">
    <name type="scientific">Paracoccus pacificus</name>
    <dbReference type="NCBI Taxonomy" id="1463598"/>
    <lineage>
        <taxon>Bacteria</taxon>
        <taxon>Pseudomonadati</taxon>
        <taxon>Pseudomonadota</taxon>
        <taxon>Alphaproteobacteria</taxon>
        <taxon>Rhodobacterales</taxon>
        <taxon>Paracoccaceae</taxon>
        <taxon>Paracoccus</taxon>
    </lineage>
</organism>
<dbReference type="InterPro" id="IPR036388">
    <property type="entry name" value="WH-like_DNA-bd_sf"/>
</dbReference>
<evidence type="ECO:0000313" key="3">
    <source>
        <dbReference type="EMBL" id="MFD1882007.1"/>
    </source>
</evidence>
<accession>A0ABW4R704</accession>
<keyword evidence="4" id="KW-1185">Reference proteome</keyword>
<dbReference type="InterPro" id="IPR036631">
    <property type="entry name" value="MGMT_N_sf"/>
</dbReference>
<comment type="caution">
    <text evidence="3">The sequence shown here is derived from an EMBL/GenBank/DDBJ whole genome shotgun (WGS) entry which is preliminary data.</text>
</comment>
<dbReference type="InterPro" id="IPR014048">
    <property type="entry name" value="MethylDNA_cys_MeTrfase_DNA-bd"/>
</dbReference>
<dbReference type="EC" id="2.1.1.63" evidence="3"/>